<organism evidence="1 2">
    <name type="scientific">Luteimonas padinae</name>
    <dbReference type="NCBI Taxonomy" id="1714359"/>
    <lineage>
        <taxon>Bacteria</taxon>
        <taxon>Pseudomonadati</taxon>
        <taxon>Pseudomonadota</taxon>
        <taxon>Gammaproteobacteria</taxon>
        <taxon>Lysobacterales</taxon>
        <taxon>Lysobacteraceae</taxon>
        <taxon>Luteimonas</taxon>
    </lineage>
</organism>
<proteinExistence type="predicted"/>
<dbReference type="Proteomes" id="UP001589898">
    <property type="component" value="Unassembled WGS sequence"/>
</dbReference>
<accession>A0ABV6SYH3</accession>
<protein>
    <submittedName>
        <fullName evidence="1">Uncharacterized protein</fullName>
    </submittedName>
</protein>
<keyword evidence="2" id="KW-1185">Reference proteome</keyword>
<gene>
    <name evidence="1" type="ORF">ACFFFU_12080</name>
</gene>
<sequence length="117" mass="12219">MIGRSVRALAATGLAVLAASSCSPRGADLEIIADTSSCTIPKVVTVRWSIPEDEPVPALLRINGPGRPMKDWRQASVREGEAPTGPWASDGLTVTLVSKSGRPLARRTLTQGPCDAG</sequence>
<dbReference type="RefSeq" id="WP_189495549.1">
    <property type="nucleotide sequence ID" value="NZ_BMZT01000003.1"/>
</dbReference>
<dbReference type="PROSITE" id="PS51257">
    <property type="entry name" value="PROKAR_LIPOPROTEIN"/>
    <property type="match status" value="1"/>
</dbReference>
<reference evidence="1 2" key="1">
    <citation type="submission" date="2024-09" db="EMBL/GenBank/DDBJ databases">
        <authorList>
            <person name="Sun Q."/>
            <person name="Mori K."/>
        </authorList>
    </citation>
    <scope>NUCLEOTIDE SEQUENCE [LARGE SCALE GENOMIC DNA]</scope>
    <source>
        <strain evidence="1 2">KCTC 52403</strain>
    </source>
</reference>
<name>A0ABV6SYH3_9GAMM</name>
<evidence type="ECO:0000313" key="1">
    <source>
        <dbReference type="EMBL" id="MFC0718478.1"/>
    </source>
</evidence>
<evidence type="ECO:0000313" key="2">
    <source>
        <dbReference type="Proteomes" id="UP001589898"/>
    </source>
</evidence>
<comment type="caution">
    <text evidence="1">The sequence shown here is derived from an EMBL/GenBank/DDBJ whole genome shotgun (WGS) entry which is preliminary data.</text>
</comment>
<dbReference type="EMBL" id="JBHLTF010000032">
    <property type="protein sequence ID" value="MFC0718478.1"/>
    <property type="molecule type" value="Genomic_DNA"/>
</dbReference>